<reference evidence="1" key="1">
    <citation type="submission" date="2020-11" db="EMBL/GenBank/DDBJ databases">
        <authorList>
            <person name="Whitehead M."/>
        </authorList>
    </citation>
    <scope>NUCLEOTIDE SEQUENCE</scope>
    <source>
        <strain evidence="1">EGII</strain>
    </source>
</reference>
<protein>
    <submittedName>
        <fullName evidence="1">(Mediterranean fruit fly) hypothetical protein</fullName>
    </submittedName>
</protein>
<evidence type="ECO:0000313" key="1">
    <source>
        <dbReference type="EMBL" id="CAD7006635.1"/>
    </source>
</evidence>
<gene>
    <name evidence="1" type="ORF">CCAP1982_LOCUS14941</name>
</gene>
<keyword evidence="2" id="KW-1185">Reference proteome</keyword>
<evidence type="ECO:0000313" key="2">
    <source>
        <dbReference type="Proteomes" id="UP000606786"/>
    </source>
</evidence>
<name>A0A811V845_CERCA</name>
<feature type="non-terminal residue" evidence="1">
    <location>
        <position position="1"/>
    </location>
</feature>
<dbReference type="EMBL" id="CAJHJT010000034">
    <property type="protein sequence ID" value="CAD7006635.1"/>
    <property type="molecule type" value="Genomic_DNA"/>
</dbReference>
<proteinExistence type="predicted"/>
<accession>A0A811V845</accession>
<comment type="caution">
    <text evidence="1">The sequence shown here is derived from an EMBL/GenBank/DDBJ whole genome shotgun (WGS) entry which is preliminary data.</text>
</comment>
<dbReference type="AlphaFoldDB" id="A0A811V845"/>
<organism evidence="1 2">
    <name type="scientific">Ceratitis capitata</name>
    <name type="common">Mediterranean fruit fly</name>
    <name type="synonym">Tephritis capitata</name>
    <dbReference type="NCBI Taxonomy" id="7213"/>
    <lineage>
        <taxon>Eukaryota</taxon>
        <taxon>Metazoa</taxon>
        <taxon>Ecdysozoa</taxon>
        <taxon>Arthropoda</taxon>
        <taxon>Hexapoda</taxon>
        <taxon>Insecta</taxon>
        <taxon>Pterygota</taxon>
        <taxon>Neoptera</taxon>
        <taxon>Endopterygota</taxon>
        <taxon>Diptera</taxon>
        <taxon>Brachycera</taxon>
        <taxon>Muscomorpha</taxon>
        <taxon>Tephritoidea</taxon>
        <taxon>Tephritidae</taxon>
        <taxon>Ceratitis</taxon>
        <taxon>Ceratitis</taxon>
    </lineage>
</organism>
<sequence>AFLDCLTHIAQSNSKLLKLRDANPKPDIKLSKALKRLRTRKDAKSTKSRIRRQVPTAISLCYNRAREI</sequence>
<dbReference type="Proteomes" id="UP000606786">
    <property type="component" value="Unassembled WGS sequence"/>
</dbReference>